<dbReference type="RefSeq" id="WP_216322498.1">
    <property type="nucleotide sequence ID" value="NZ_JAHKRT010000003.1"/>
</dbReference>
<feature type="chain" id="PRO_5046544370" evidence="1">
    <location>
        <begin position="21"/>
        <end position="113"/>
    </location>
</feature>
<organism evidence="2 3">
    <name type="scientific">Sphingomonas quercus</name>
    <dbReference type="NCBI Taxonomy" id="2842451"/>
    <lineage>
        <taxon>Bacteria</taxon>
        <taxon>Pseudomonadati</taxon>
        <taxon>Pseudomonadota</taxon>
        <taxon>Alphaproteobacteria</taxon>
        <taxon>Sphingomonadales</taxon>
        <taxon>Sphingomonadaceae</taxon>
        <taxon>Sphingomonas</taxon>
    </lineage>
</organism>
<dbReference type="Pfam" id="PF19649">
    <property type="entry name" value="DUF6152"/>
    <property type="match status" value="1"/>
</dbReference>
<comment type="caution">
    <text evidence="2">The sequence shown here is derived from an EMBL/GenBank/DDBJ whole genome shotgun (WGS) entry which is preliminary data.</text>
</comment>
<keyword evidence="3" id="KW-1185">Reference proteome</keyword>
<dbReference type="Proteomes" id="UP000776276">
    <property type="component" value="Unassembled WGS sequence"/>
</dbReference>
<dbReference type="EMBL" id="JAHKRT010000003">
    <property type="protein sequence ID" value="MBU3077658.1"/>
    <property type="molecule type" value="Genomic_DNA"/>
</dbReference>
<protein>
    <submittedName>
        <fullName evidence="2">Uncharacterized protein</fullName>
    </submittedName>
</protein>
<gene>
    <name evidence="2" type="ORF">KOF26_07225</name>
</gene>
<reference evidence="2 3" key="1">
    <citation type="submission" date="2021-06" db="EMBL/GenBank/DDBJ databases">
        <title>Sphingomonas sp. XMGL2, whole genome shotgun sequencing project.</title>
        <authorList>
            <person name="Zhao G."/>
            <person name="Shen L."/>
        </authorList>
    </citation>
    <scope>NUCLEOTIDE SEQUENCE [LARGE SCALE GENOMIC DNA]</scope>
    <source>
        <strain evidence="2 3">XMGL2</strain>
    </source>
</reference>
<keyword evidence="1" id="KW-0732">Signal</keyword>
<evidence type="ECO:0000313" key="3">
    <source>
        <dbReference type="Proteomes" id="UP000776276"/>
    </source>
</evidence>
<evidence type="ECO:0000313" key="2">
    <source>
        <dbReference type="EMBL" id="MBU3077658.1"/>
    </source>
</evidence>
<feature type="signal peptide" evidence="1">
    <location>
        <begin position="1"/>
        <end position="20"/>
    </location>
</feature>
<evidence type="ECO:0000256" key="1">
    <source>
        <dbReference type="SAM" id="SignalP"/>
    </source>
</evidence>
<name>A0ABS6BH72_9SPHN</name>
<dbReference type="InterPro" id="IPR046150">
    <property type="entry name" value="DUF6152"/>
</dbReference>
<accession>A0ABS6BH72</accession>
<proteinExistence type="predicted"/>
<sequence>MLRYVIVLALLITAPAAAHHGWSSYDESKSLTVTGTLTQVNWTNPHGTAQMTWNKELWTIVLAPTQRMDARGLTQAMIAPGQRVILTGYARRDGTREMRIERITAGGKTVELR</sequence>